<keyword evidence="2" id="KW-1185">Reference proteome</keyword>
<dbReference type="AlphaFoldDB" id="A0A7G9SBN9"/>
<protein>
    <submittedName>
        <fullName evidence="1">Uncharacterized protein</fullName>
    </submittedName>
</protein>
<reference evidence="1 2" key="1">
    <citation type="submission" date="2020-08" db="EMBL/GenBank/DDBJ databases">
        <title>Genome sequence of Sphingomonas rhizophila KACC 19189T.</title>
        <authorList>
            <person name="Hyun D.-W."/>
            <person name="Bae J.-W."/>
        </authorList>
    </citation>
    <scope>NUCLEOTIDE SEQUENCE [LARGE SCALE GENOMIC DNA]</scope>
    <source>
        <strain evidence="1 2">KACC 19189</strain>
    </source>
</reference>
<dbReference type="RefSeq" id="WP_187542256.1">
    <property type="nucleotide sequence ID" value="NZ_CP060717.1"/>
</dbReference>
<sequence>MASSPFALRPQLALDVGHFVIRPDGRPQATVSIKNVGNITIFDAEVSVRTAIFYVGGTSLIFTMMPPPDTGVTIGPTETETLTAIMDPAPTKDEMALVNADLKRIVTAGQITYTDPLERKHERYICAQYLRTSKGEYFGNFCGTPKQF</sequence>
<name>A0A7G9SBN9_9SPHN</name>
<accession>A0A7G9SBN9</accession>
<dbReference type="Proteomes" id="UP000515955">
    <property type="component" value="Chromosome"/>
</dbReference>
<proteinExistence type="predicted"/>
<evidence type="ECO:0000313" key="2">
    <source>
        <dbReference type="Proteomes" id="UP000515955"/>
    </source>
</evidence>
<dbReference type="EMBL" id="CP060717">
    <property type="protein sequence ID" value="QNN65264.1"/>
    <property type="molecule type" value="Genomic_DNA"/>
</dbReference>
<evidence type="ECO:0000313" key="1">
    <source>
        <dbReference type="EMBL" id="QNN65264.1"/>
    </source>
</evidence>
<dbReference type="KEGG" id="srhi:H9L12_01025"/>
<gene>
    <name evidence="1" type="ORF">H9L12_01025</name>
</gene>
<organism evidence="1 2">
    <name type="scientific">Sphingomonas rhizophila</name>
    <dbReference type="NCBI Taxonomy" id="2071607"/>
    <lineage>
        <taxon>Bacteria</taxon>
        <taxon>Pseudomonadati</taxon>
        <taxon>Pseudomonadota</taxon>
        <taxon>Alphaproteobacteria</taxon>
        <taxon>Sphingomonadales</taxon>
        <taxon>Sphingomonadaceae</taxon>
        <taxon>Sphingomonas</taxon>
    </lineage>
</organism>